<evidence type="ECO:0000313" key="2">
    <source>
        <dbReference type="EMBL" id="KIW72034.1"/>
    </source>
</evidence>
<feature type="region of interest" description="Disordered" evidence="1">
    <location>
        <begin position="1127"/>
        <end position="1211"/>
    </location>
</feature>
<feature type="region of interest" description="Disordered" evidence="1">
    <location>
        <begin position="1029"/>
        <end position="1049"/>
    </location>
</feature>
<sequence length="1462" mass="159406">MIVELDQSHFLRILVADVIRELLYKGAERVVFGKSPASRKIVENFPLSATGDSKWMSEVMEYFSQIDVARAFVEEPERIFIVQSLEFDGHKFFPSPSPFAATVTSQISFLVSTGADTGMIALVSVPVTKDTSINCVASESESSTILEIRYPRDEGDRFVNESRSAINSLTITFCDEEGAESFTQSIQELRETRTPGRAHRALGTPKKQSFAIINISSTSTDDIHKEDYTLHTTTTSEVDASSPLRDLSLRNRQTNDSAADVLLQKQTAMGISHPEVGDREDTLTSRKAPDSRQLIERLRASQQDATESRPKARSNPRQSLLLRSPPKIDDPAEGAITQKQPTHRSAAAHGPPQDPAPASSESESKRKRPAEPTSSSLSNQAKKRSKAADNITRASGNTETQLSSHRKATIKDTMARVIGAGNDASKASAGTAQTGLKRKAKKEPTASSSEQTQKPSKSASDDVSFDLPPSDDDDTHLPKKSKTNNKPPAKVVVKGPAVMKKSAVRVTASPKSRKKENSKPKAKKSPEKKTQPTAASSRARRAAKTPKYIENSDESEDDSPHEESNTEGKIEDNDKADNREEKAEDSLPISKEILETAAKGPQFEFITHVKSQLQEMVDRERTDDEAVSRDMHPLQDPASEQAILKEKPPAELHTEMHKQTASNNAPPGWKVRANQAVSETSPSEPLSAAVKEDLASDDLPVQNSGDTRIVVAKINPPTPKLTERQTPAKKKLAGQVSSRQKATPQRNIKRLSENSIPPASEKLLRKTPIVHFGPHGPANQAMPGKPIERVVTFGSAANNSYVPTPEPRLDDDEPLEVGDQPAQQPSLNSQDPTNLADDAGNAAYSAPEEEGYDLSSPGEPANGTRMEYVDKSVQHPRSEGVVESPEIEEMQPRSPRDADHTGNEFVKAIANDKGSQVENSKIQSIDTDDKSSVDKSYDQEASEYVASEAEEEVSVESPAPESQLLHKPDTTILRPETPLLDDDVPGRNYQRVNEPLVSRHSTRQSIGVSDILDEGYPTAQKVINPQKLRPARQSAAVDQTSRARVSSMEVPSITPILKRSDILEPTNRADTRVDVRRTGTAPVILSMSPRQASSADKSSDYSIALQFGEERAQRASRHSNLISESALHAGEIPAAKPRTQAGSRAHSTKDSTSMTAASLPSKLARPMAPPPLSMTGPARISSKPVPPRKSWPESDVERTSRVAEAVPEEQAKPLNSGPVRVKKRLTLPLAVDERNQGPNIPPATPASFSTRLDLHADLPGHRSCNDKDWRTEYGGQRVGNGSMTLVNEEDSGLVERAGIWTKPAGRRKRSDSGDMSAAGSPSRIFRGKEHAGDRDVPMVGPLTARGSQRGLLSAIVNITNDVLFRFGEEEDAIKAKVDQYARGGRAIIETLTVTWSQRLEHEQKILLDGLKAEEELLSTAAWLLTENHSGGAWREAIADDGLMGKVQKKGARLAEQIETLMQ</sequence>
<evidence type="ECO:0000256" key="1">
    <source>
        <dbReference type="SAM" id="MobiDB-lite"/>
    </source>
</evidence>
<feature type="compositionally biased region" description="Basic and acidic residues" evidence="1">
    <location>
        <begin position="561"/>
        <end position="585"/>
    </location>
</feature>
<keyword evidence="3" id="KW-1185">Reference proteome</keyword>
<dbReference type="Proteomes" id="UP000054266">
    <property type="component" value="Unassembled WGS sequence"/>
</dbReference>
<feature type="compositionally biased region" description="Low complexity" evidence="1">
    <location>
        <begin position="486"/>
        <end position="501"/>
    </location>
</feature>
<feature type="compositionally biased region" description="Basic and acidic residues" evidence="1">
    <location>
        <begin position="643"/>
        <end position="658"/>
    </location>
</feature>
<dbReference type="EMBL" id="KN846956">
    <property type="protein sequence ID" value="KIW72034.1"/>
    <property type="molecule type" value="Genomic_DNA"/>
</dbReference>
<feature type="compositionally biased region" description="Basic and acidic residues" evidence="1">
    <location>
        <begin position="890"/>
        <end position="902"/>
    </location>
</feature>
<feature type="compositionally biased region" description="Polar residues" evidence="1">
    <location>
        <begin position="675"/>
        <end position="684"/>
    </location>
</feature>
<feature type="region of interest" description="Disordered" evidence="1">
    <location>
        <begin position="233"/>
        <end position="252"/>
    </location>
</feature>
<reference evidence="2 3" key="1">
    <citation type="submission" date="2015-01" db="EMBL/GenBank/DDBJ databases">
        <title>The Genome Sequence of Capronia semiimmersa CBS27337.</title>
        <authorList>
            <consortium name="The Broad Institute Genomics Platform"/>
            <person name="Cuomo C."/>
            <person name="de Hoog S."/>
            <person name="Gorbushina A."/>
            <person name="Stielow B."/>
            <person name="Teixiera M."/>
            <person name="Abouelleil A."/>
            <person name="Chapman S.B."/>
            <person name="Priest M."/>
            <person name="Young S.K."/>
            <person name="Wortman J."/>
            <person name="Nusbaum C."/>
            <person name="Birren B."/>
        </authorList>
    </citation>
    <scope>NUCLEOTIDE SEQUENCE [LARGE SCALE GENOMIC DNA]</scope>
    <source>
        <strain evidence="2 3">CBS 27337</strain>
    </source>
</reference>
<evidence type="ECO:0000313" key="3">
    <source>
        <dbReference type="Proteomes" id="UP000054266"/>
    </source>
</evidence>
<protein>
    <submittedName>
        <fullName evidence="2">Uncharacterized protein</fullName>
    </submittedName>
</protein>
<accession>A0A0D2GI84</accession>
<gene>
    <name evidence="2" type="ORF">PV04_00258</name>
</gene>
<feature type="compositionally biased region" description="Basic and acidic residues" evidence="1">
    <location>
        <begin position="275"/>
        <end position="299"/>
    </location>
</feature>
<feature type="compositionally biased region" description="Basic and acidic residues" evidence="1">
    <location>
        <begin position="1190"/>
        <end position="1201"/>
    </location>
</feature>
<dbReference type="HOGENOM" id="CLU_264183_0_0_1"/>
<proteinExistence type="predicted"/>
<feature type="compositionally biased region" description="Polar residues" evidence="1">
    <location>
        <begin position="392"/>
        <end position="403"/>
    </location>
</feature>
<feature type="region of interest" description="Disordered" evidence="1">
    <location>
        <begin position="616"/>
        <end position="1003"/>
    </location>
</feature>
<organism evidence="2 3">
    <name type="scientific">Phialophora macrospora</name>
    <dbReference type="NCBI Taxonomy" id="1851006"/>
    <lineage>
        <taxon>Eukaryota</taxon>
        <taxon>Fungi</taxon>
        <taxon>Dikarya</taxon>
        <taxon>Ascomycota</taxon>
        <taxon>Pezizomycotina</taxon>
        <taxon>Eurotiomycetes</taxon>
        <taxon>Chaetothyriomycetidae</taxon>
        <taxon>Chaetothyriales</taxon>
        <taxon>Herpotrichiellaceae</taxon>
        <taxon>Phialophora</taxon>
    </lineage>
</organism>
<feature type="compositionally biased region" description="Acidic residues" evidence="1">
    <location>
        <begin position="551"/>
        <end position="560"/>
    </location>
</feature>
<feature type="compositionally biased region" description="Basic and acidic residues" evidence="1">
    <location>
        <begin position="515"/>
        <end position="530"/>
    </location>
</feature>
<dbReference type="STRING" id="5601.A0A0D2GI84"/>
<feature type="compositionally biased region" description="Polar residues" evidence="1">
    <location>
        <begin position="735"/>
        <end position="746"/>
    </location>
</feature>
<feature type="compositionally biased region" description="Polar residues" evidence="1">
    <location>
        <begin position="821"/>
        <end position="833"/>
    </location>
</feature>
<name>A0A0D2GI84_9EURO</name>
<feature type="compositionally biased region" description="Polar residues" evidence="1">
    <location>
        <begin position="913"/>
        <end position="925"/>
    </location>
</feature>
<feature type="region of interest" description="Disordered" evidence="1">
    <location>
        <begin position="1304"/>
        <end position="1339"/>
    </location>
</feature>
<feature type="region of interest" description="Disordered" evidence="1">
    <location>
        <begin position="266"/>
        <end position="594"/>
    </location>
</feature>
<feature type="compositionally biased region" description="Basic and acidic residues" evidence="1">
    <location>
        <begin position="616"/>
        <end position="633"/>
    </location>
</feature>
<feature type="compositionally biased region" description="Polar residues" evidence="1">
    <location>
        <begin position="445"/>
        <end position="458"/>
    </location>
</feature>
<feature type="compositionally biased region" description="Basic and acidic residues" evidence="1">
    <location>
        <begin position="867"/>
        <end position="880"/>
    </location>
</feature>
<feature type="compositionally biased region" description="Basic and acidic residues" evidence="1">
    <location>
        <begin position="927"/>
        <end position="938"/>
    </location>
</feature>
<feature type="compositionally biased region" description="Basic and acidic residues" evidence="1">
    <location>
        <begin position="1326"/>
        <end position="1336"/>
    </location>
</feature>